<organism evidence="1 2">
    <name type="scientific">Sinisalibacter aestuarii</name>
    <dbReference type="NCBI Taxonomy" id="2949426"/>
    <lineage>
        <taxon>Bacteria</taxon>
        <taxon>Pseudomonadati</taxon>
        <taxon>Pseudomonadota</taxon>
        <taxon>Alphaproteobacteria</taxon>
        <taxon>Rhodobacterales</taxon>
        <taxon>Roseobacteraceae</taxon>
        <taxon>Sinisalibacter</taxon>
    </lineage>
</organism>
<protein>
    <submittedName>
        <fullName evidence="1">Uncharacterized protein</fullName>
    </submittedName>
</protein>
<sequence>MRDTNGPLPDTPFWHAYNGRFAGIPTWDGFDRFWQVFAASGGDWYVFDPSGEAPAGPETDLAEVLAEAHACVDQVRRMRSYCGAVFADDLANPGFVKVFDPWKMGGVCGGSGERVMPRWIFSRIAPDALPLLPDEPEKKGLFARIIG</sequence>
<comment type="caution">
    <text evidence="1">The sequence shown here is derived from an EMBL/GenBank/DDBJ whole genome shotgun (WGS) entry which is preliminary data.</text>
</comment>
<keyword evidence="2" id="KW-1185">Reference proteome</keyword>
<name>A0ABQ5LP28_9RHOB</name>
<proteinExistence type="predicted"/>
<evidence type="ECO:0000313" key="1">
    <source>
        <dbReference type="EMBL" id="GKY86723.1"/>
    </source>
</evidence>
<dbReference type="EMBL" id="BROH01000001">
    <property type="protein sequence ID" value="GKY86723.1"/>
    <property type="molecule type" value="Genomic_DNA"/>
</dbReference>
<reference evidence="1" key="1">
    <citation type="journal article" date="2023" name="Int. J. Syst. Evol. Microbiol.">
        <title>Sinisalibacter aestuarii sp. nov., isolated from estuarine sediment of the Arakawa River.</title>
        <authorList>
            <person name="Arafat S.T."/>
            <person name="Hirano S."/>
            <person name="Sato A."/>
            <person name="Takeuchi K."/>
            <person name="Yasuda T."/>
            <person name="Terahara T."/>
            <person name="Hamada M."/>
            <person name="Kobayashi T."/>
        </authorList>
    </citation>
    <scope>NUCLEOTIDE SEQUENCE</scope>
    <source>
        <strain evidence="1">B-399</strain>
    </source>
</reference>
<accession>A0ABQ5LP28</accession>
<gene>
    <name evidence="1" type="ORF">STA1M1_05920</name>
</gene>
<dbReference type="RefSeq" id="WP_281840679.1">
    <property type="nucleotide sequence ID" value="NZ_BROH01000001.1"/>
</dbReference>
<dbReference type="Proteomes" id="UP001144205">
    <property type="component" value="Unassembled WGS sequence"/>
</dbReference>
<evidence type="ECO:0000313" key="2">
    <source>
        <dbReference type="Proteomes" id="UP001144205"/>
    </source>
</evidence>